<evidence type="ECO:0000256" key="2">
    <source>
        <dbReference type="SAM" id="SignalP"/>
    </source>
</evidence>
<dbReference type="InterPro" id="IPR013128">
    <property type="entry name" value="Peptidase_C1A"/>
</dbReference>
<evidence type="ECO:0000313" key="5">
    <source>
        <dbReference type="Proteomes" id="UP000838412"/>
    </source>
</evidence>
<feature type="chain" id="PRO_5035427781" evidence="2">
    <location>
        <begin position="24"/>
        <end position="134"/>
    </location>
</feature>
<sequence length="134" mass="14768">MIYRMAGTQVVLLFLSMVFVASGVPVSVHVSGANRMKEALTRNGPISCGIHVNDKFEAYKGGIFNDPGASVPFPFHADHEVTVRGWGVDAYGTEYWIGRNSWGNYWGENGWFRIVMHSGNLGIETDCISRVGLN</sequence>
<dbReference type="Pfam" id="PF00112">
    <property type="entry name" value="Peptidase_C1"/>
    <property type="match status" value="1"/>
</dbReference>
<dbReference type="OrthoDB" id="190265at2759"/>
<dbReference type="GO" id="GO:0008234">
    <property type="term" value="F:cysteine-type peptidase activity"/>
    <property type="evidence" value="ECO:0007669"/>
    <property type="project" value="InterPro"/>
</dbReference>
<evidence type="ECO:0000313" key="4">
    <source>
        <dbReference type="EMBL" id="CAH1271290.1"/>
    </source>
</evidence>
<dbReference type="PROSITE" id="PS00640">
    <property type="entry name" value="THIOL_PROTEASE_ASN"/>
    <property type="match status" value="1"/>
</dbReference>
<comment type="similarity">
    <text evidence="1">Belongs to the peptidase C1 family.</text>
</comment>
<dbReference type="InterPro" id="IPR038765">
    <property type="entry name" value="Papain-like_cys_pep_sf"/>
</dbReference>
<evidence type="ECO:0000259" key="3">
    <source>
        <dbReference type="SMART" id="SM00645"/>
    </source>
</evidence>
<dbReference type="InterPro" id="IPR000668">
    <property type="entry name" value="Peptidase_C1A_C"/>
</dbReference>
<dbReference type="PANTHER" id="PTHR12411">
    <property type="entry name" value="CYSTEINE PROTEASE FAMILY C1-RELATED"/>
    <property type="match status" value="1"/>
</dbReference>
<proteinExistence type="inferred from homology"/>
<dbReference type="SUPFAM" id="SSF54001">
    <property type="entry name" value="Cysteine proteinases"/>
    <property type="match status" value="1"/>
</dbReference>
<evidence type="ECO:0000256" key="1">
    <source>
        <dbReference type="ARBA" id="ARBA00008455"/>
    </source>
</evidence>
<keyword evidence="5" id="KW-1185">Reference proteome</keyword>
<dbReference type="SMART" id="SM00645">
    <property type="entry name" value="Pept_C1"/>
    <property type="match status" value="1"/>
</dbReference>
<feature type="domain" description="Peptidase C1A papain C-terminal" evidence="3">
    <location>
        <begin position="3"/>
        <end position="131"/>
    </location>
</feature>
<dbReference type="AlphaFoldDB" id="A0A8K0A8I8"/>
<protein>
    <submittedName>
        <fullName evidence="4">CTSZ protein</fullName>
    </submittedName>
</protein>
<accession>A0A8K0A8I8</accession>
<keyword evidence="2" id="KW-0732">Signal</keyword>
<organism evidence="4 5">
    <name type="scientific">Branchiostoma lanceolatum</name>
    <name type="common">Common lancelet</name>
    <name type="synonym">Amphioxus lanceolatum</name>
    <dbReference type="NCBI Taxonomy" id="7740"/>
    <lineage>
        <taxon>Eukaryota</taxon>
        <taxon>Metazoa</taxon>
        <taxon>Chordata</taxon>
        <taxon>Cephalochordata</taxon>
        <taxon>Leptocardii</taxon>
        <taxon>Amphioxiformes</taxon>
        <taxon>Branchiostomatidae</taxon>
        <taxon>Branchiostoma</taxon>
    </lineage>
</organism>
<dbReference type="EMBL" id="OV696693">
    <property type="protein sequence ID" value="CAH1271290.1"/>
    <property type="molecule type" value="Genomic_DNA"/>
</dbReference>
<reference evidence="4" key="1">
    <citation type="submission" date="2022-01" db="EMBL/GenBank/DDBJ databases">
        <authorList>
            <person name="Braso-Vives M."/>
        </authorList>
    </citation>
    <scope>NUCLEOTIDE SEQUENCE</scope>
</reference>
<dbReference type="GO" id="GO:0006508">
    <property type="term" value="P:proteolysis"/>
    <property type="evidence" value="ECO:0007669"/>
    <property type="project" value="InterPro"/>
</dbReference>
<dbReference type="Gene3D" id="3.90.70.10">
    <property type="entry name" value="Cysteine proteinases"/>
    <property type="match status" value="1"/>
</dbReference>
<name>A0A8K0A8I8_BRALA</name>
<dbReference type="Proteomes" id="UP000838412">
    <property type="component" value="Chromosome 8"/>
</dbReference>
<gene>
    <name evidence="4" type="primary">CTSZ</name>
    <name evidence="4" type="ORF">BLAG_LOCUS23368</name>
</gene>
<dbReference type="InterPro" id="IPR025661">
    <property type="entry name" value="Pept_asp_AS"/>
</dbReference>
<feature type="signal peptide" evidence="2">
    <location>
        <begin position="1"/>
        <end position="23"/>
    </location>
</feature>